<dbReference type="AlphaFoldDB" id="A0A2N5VUS2"/>
<dbReference type="OrthoDB" id="10559071at2759"/>
<comment type="caution">
    <text evidence="1">The sequence shown here is derived from an EMBL/GenBank/DDBJ whole genome shotgun (WGS) entry which is preliminary data.</text>
</comment>
<evidence type="ECO:0000313" key="1">
    <source>
        <dbReference type="EMBL" id="PLW53706.1"/>
    </source>
</evidence>
<proteinExistence type="predicted"/>
<dbReference type="EMBL" id="PGCJ01000057">
    <property type="protein sequence ID" value="PLW53706.1"/>
    <property type="molecule type" value="Genomic_DNA"/>
</dbReference>
<dbReference type="Proteomes" id="UP000235388">
    <property type="component" value="Unassembled WGS sequence"/>
</dbReference>
<keyword evidence="2" id="KW-1185">Reference proteome</keyword>
<protein>
    <recommendedName>
        <fullName evidence="3">CxC1-like cysteine cluster associated with KDZ transposases domain-containing protein</fullName>
    </recommendedName>
</protein>
<gene>
    <name evidence="1" type="ORF">PCANC_04426</name>
</gene>
<reference evidence="1 2" key="1">
    <citation type="submission" date="2017-11" db="EMBL/GenBank/DDBJ databases">
        <title>De novo assembly and phasing of dikaryotic genomes from two isolates of Puccinia coronata f. sp. avenae, the causal agent of oat crown rust.</title>
        <authorList>
            <person name="Miller M.E."/>
            <person name="Zhang Y."/>
            <person name="Omidvar V."/>
            <person name="Sperschneider J."/>
            <person name="Schwessinger B."/>
            <person name="Raley C."/>
            <person name="Palmer J.M."/>
            <person name="Garnica D."/>
            <person name="Upadhyaya N."/>
            <person name="Rathjen J."/>
            <person name="Taylor J.M."/>
            <person name="Park R.F."/>
            <person name="Dodds P.N."/>
            <person name="Hirsch C.D."/>
            <person name="Kianian S.F."/>
            <person name="Figueroa M."/>
        </authorList>
    </citation>
    <scope>NUCLEOTIDE SEQUENCE [LARGE SCALE GENOMIC DNA]</scope>
    <source>
        <strain evidence="1">12NC29</strain>
    </source>
</reference>
<name>A0A2N5VUS2_9BASI</name>
<evidence type="ECO:0008006" key="3">
    <source>
        <dbReference type="Google" id="ProtNLM"/>
    </source>
</evidence>
<organism evidence="1 2">
    <name type="scientific">Puccinia coronata f. sp. avenae</name>
    <dbReference type="NCBI Taxonomy" id="200324"/>
    <lineage>
        <taxon>Eukaryota</taxon>
        <taxon>Fungi</taxon>
        <taxon>Dikarya</taxon>
        <taxon>Basidiomycota</taxon>
        <taxon>Pucciniomycotina</taxon>
        <taxon>Pucciniomycetes</taxon>
        <taxon>Pucciniales</taxon>
        <taxon>Pucciniaceae</taxon>
        <taxon>Puccinia</taxon>
    </lineage>
</organism>
<accession>A0A2N5VUS2</accession>
<evidence type="ECO:0000313" key="2">
    <source>
        <dbReference type="Proteomes" id="UP000235388"/>
    </source>
</evidence>
<sequence length="146" mass="17172">MQENLWDPDCEDYEGKSLGNEMPNVWVRWVTLDEEQPVHQVDPQIESAQERHRLLARECNWSALIEQMHARYLILKLHTHNWARENTYKSFPIQCSCPPHLKYSRKAKNKLNLSFAGALMMPSGFYTRVTLLDPLRLLKPPSHSRC</sequence>